<feature type="transmembrane region" description="Helical" evidence="13">
    <location>
        <begin position="834"/>
        <end position="854"/>
    </location>
</feature>
<dbReference type="AlphaFoldDB" id="A0ABD2P9Y9"/>
<feature type="transmembrane region" description="Helical" evidence="13">
    <location>
        <begin position="624"/>
        <end position="642"/>
    </location>
</feature>
<keyword evidence="4" id="KW-0337">GPI-anchor biosynthesis</keyword>
<feature type="transmembrane region" description="Helical" evidence="13">
    <location>
        <begin position="496"/>
        <end position="517"/>
    </location>
</feature>
<evidence type="ECO:0000256" key="9">
    <source>
        <dbReference type="ARBA" id="ARBA00023136"/>
    </source>
</evidence>
<feature type="transmembrane region" description="Helical" evidence="13">
    <location>
        <begin position="465"/>
        <end position="484"/>
    </location>
</feature>
<dbReference type="Pfam" id="PF01663">
    <property type="entry name" value="Phosphodiest"/>
    <property type="match status" value="1"/>
</dbReference>
<evidence type="ECO:0000256" key="8">
    <source>
        <dbReference type="ARBA" id="ARBA00022989"/>
    </source>
</evidence>
<keyword evidence="15" id="KW-1185">Reference proteome</keyword>
<name>A0ABD2P9Y9_9CUCU</name>
<comment type="caution">
    <text evidence="14">The sequence shown here is derived from an EMBL/GenBank/DDBJ whole genome shotgun (WGS) entry which is preliminary data.</text>
</comment>
<evidence type="ECO:0000313" key="15">
    <source>
        <dbReference type="Proteomes" id="UP001516400"/>
    </source>
</evidence>
<dbReference type="GO" id="GO:0005789">
    <property type="term" value="C:endoplasmic reticulum membrane"/>
    <property type="evidence" value="ECO:0007669"/>
    <property type="project" value="UniProtKB-SubCell"/>
</dbReference>
<evidence type="ECO:0000256" key="2">
    <source>
        <dbReference type="ARBA" id="ARBA00004687"/>
    </source>
</evidence>
<keyword evidence="5" id="KW-0808">Transferase</keyword>
<feature type="transmembrane region" description="Helical" evidence="13">
    <location>
        <begin position="563"/>
        <end position="585"/>
    </location>
</feature>
<dbReference type="SUPFAM" id="SSF53649">
    <property type="entry name" value="Alkaline phosphatase-like"/>
    <property type="match status" value="1"/>
</dbReference>
<evidence type="ECO:0000256" key="11">
    <source>
        <dbReference type="ARBA" id="ARBA00079084"/>
    </source>
</evidence>
<keyword evidence="6 13" id="KW-0812">Transmembrane</keyword>
<evidence type="ECO:0000256" key="1">
    <source>
        <dbReference type="ARBA" id="ARBA00004477"/>
    </source>
</evidence>
<evidence type="ECO:0000313" key="14">
    <source>
        <dbReference type="EMBL" id="KAL3287812.1"/>
    </source>
</evidence>
<feature type="transmembrane region" description="Helical" evidence="13">
    <location>
        <begin position="1020"/>
        <end position="1041"/>
    </location>
</feature>
<dbReference type="GO" id="GO:0051377">
    <property type="term" value="F:mannose-ethanolamine phosphotransferase activity"/>
    <property type="evidence" value="ECO:0007669"/>
    <property type="project" value="UniProtKB-ARBA"/>
</dbReference>
<comment type="similarity">
    <text evidence="3">Belongs to the PIGG/PIGN/PIGO family. PIGO subfamily.</text>
</comment>
<feature type="transmembrane region" description="Helical" evidence="13">
    <location>
        <begin position="523"/>
        <end position="543"/>
    </location>
</feature>
<dbReference type="FunFam" id="3.40.720.10:FF:000041">
    <property type="entry name" value="GPI ethanolamine phosphate transferase 3"/>
    <property type="match status" value="1"/>
</dbReference>
<proteinExistence type="inferred from homology"/>
<feature type="transmembrane region" description="Helical" evidence="13">
    <location>
        <begin position="667"/>
        <end position="686"/>
    </location>
</feature>
<comment type="pathway">
    <text evidence="2">Glycolipid biosynthesis; glycosylphosphatidylinositol-anchor biosynthesis.</text>
</comment>
<keyword evidence="10" id="KW-0325">Glycoprotein</keyword>
<dbReference type="Gene3D" id="3.40.720.10">
    <property type="entry name" value="Alkaline Phosphatase, subunit A"/>
    <property type="match status" value="1"/>
</dbReference>
<evidence type="ECO:0000256" key="4">
    <source>
        <dbReference type="ARBA" id="ARBA00022502"/>
    </source>
</evidence>
<evidence type="ECO:0000256" key="3">
    <source>
        <dbReference type="ARBA" id="ARBA00008695"/>
    </source>
</evidence>
<feature type="transmembrane region" description="Helical" evidence="13">
    <location>
        <begin position="698"/>
        <end position="719"/>
    </location>
</feature>
<evidence type="ECO:0000256" key="13">
    <source>
        <dbReference type="SAM" id="Phobius"/>
    </source>
</evidence>
<feature type="transmembrane region" description="Helical" evidence="13">
    <location>
        <begin position="802"/>
        <end position="828"/>
    </location>
</feature>
<dbReference type="InterPro" id="IPR039524">
    <property type="entry name" value="PIGO/GPI13"/>
</dbReference>
<protein>
    <recommendedName>
        <fullName evidence="12">GPI ethanolamine phosphate transferase 3, catalytic subunit</fullName>
    </recommendedName>
    <alternativeName>
        <fullName evidence="11">Phosphatidylinositol-glycan biosynthesis class O protein</fullName>
    </alternativeName>
</protein>
<dbReference type="EMBL" id="JABFTP020000185">
    <property type="protein sequence ID" value="KAL3287812.1"/>
    <property type="molecule type" value="Genomic_DNA"/>
</dbReference>
<dbReference type="InterPro" id="IPR017850">
    <property type="entry name" value="Alkaline_phosphatase_core_sf"/>
</dbReference>
<keyword evidence="8 13" id="KW-1133">Transmembrane helix</keyword>
<dbReference type="PANTHER" id="PTHR23071">
    <property type="entry name" value="PHOSPHATIDYLINOSITOL GLYCAN"/>
    <property type="match status" value="1"/>
</dbReference>
<keyword evidence="7" id="KW-0256">Endoplasmic reticulum</keyword>
<evidence type="ECO:0000256" key="7">
    <source>
        <dbReference type="ARBA" id="ARBA00022824"/>
    </source>
</evidence>
<dbReference type="Proteomes" id="UP001516400">
    <property type="component" value="Unassembled WGS sequence"/>
</dbReference>
<accession>A0ABD2P9Y9</accession>
<feature type="transmembrane region" description="Helical" evidence="13">
    <location>
        <begin position="591"/>
        <end position="612"/>
    </location>
</feature>
<keyword evidence="9 13" id="KW-0472">Membrane</keyword>
<reference evidence="14 15" key="1">
    <citation type="journal article" date="2021" name="BMC Biol.">
        <title>Horizontally acquired antibacterial genes associated with adaptive radiation of ladybird beetles.</title>
        <authorList>
            <person name="Li H.S."/>
            <person name="Tang X.F."/>
            <person name="Huang Y.H."/>
            <person name="Xu Z.Y."/>
            <person name="Chen M.L."/>
            <person name="Du X.Y."/>
            <person name="Qiu B.Y."/>
            <person name="Chen P.T."/>
            <person name="Zhang W."/>
            <person name="Slipinski A."/>
            <person name="Escalona H.E."/>
            <person name="Waterhouse R.M."/>
            <person name="Zwick A."/>
            <person name="Pang H."/>
        </authorList>
    </citation>
    <scope>NUCLEOTIDE SEQUENCE [LARGE SCALE GENOMIC DNA]</scope>
    <source>
        <strain evidence="14">SYSU2018</strain>
    </source>
</reference>
<evidence type="ECO:0000256" key="6">
    <source>
        <dbReference type="ARBA" id="ARBA00022692"/>
    </source>
</evidence>
<comment type="subcellular location">
    <subcellularLocation>
        <location evidence="1">Endoplasmic reticulum membrane</location>
        <topology evidence="1">Multi-pass membrane protein</topology>
    </subcellularLocation>
</comment>
<evidence type="ECO:0000256" key="10">
    <source>
        <dbReference type="ARBA" id="ARBA00023180"/>
    </source>
</evidence>
<dbReference type="InterPro" id="IPR002591">
    <property type="entry name" value="Phosphodiest/P_Trfase"/>
</dbReference>
<evidence type="ECO:0000256" key="5">
    <source>
        <dbReference type="ARBA" id="ARBA00022679"/>
    </source>
</evidence>
<feature type="transmembrane region" description="Helical" evidence="13">
    <location>
        <begin position="739"/>
        <end position="764"/>
    </location>
</feature>
<dbReference type="InterPro" id="IPR037675">
    <property type="entry name" value="PIG-O_N"/>
</dbReference>
<dbReference type="CDD" id="cd16023">
    <property type="entry name" value="GPI_EPT_3"/>
    <property type="match status" value="1"/>
</dbReference>
<feature type="transmembrane region" description="Helical" evidence="13">
    <location>
        <begin position="7"/>
        <end position="28"/>
    </location>
</feature>
<dbReference type="GO" id="GO:0006506">
    <property type="term" value="P:GPI anchor biosynthetic process"/>
    <property type="evidence" value="ECO:0007669"/>
    <property type="project" value="UniProtKB-KW"/>
</dbReference>
<evidence type="ECO:0000256" key="12">
    <source>
        <dbReference type="ARBA" id="ARBA00093602"/>
    </source>
</evidence>
<dbReference type="PANTHER" id="PTHR23071:SF1">
    <property type="entry name" value="GPI ETHANOLAMINE PHOSPHATE TRANSFERASE 3"/>
    <property type="match status" value="1"/>
</dbReference>
<feature type="transmembrane region" description="Helical" evidence="13">
    <location>
        <begin position="866"/>
        <end position="885"/>
    </location>
</feature>
<feature type="transmembrane region" description="Helical" evidence="13">
    <location>
        <begin position="927"/>
        <end position="952"/>
    </location>
</feature>
<sequence>MVWSYFFFLVWFIYLIASSILLFTKGFLLTRDSFEFNSTCLTYSEIPCTPTNSEHLLSNGNNAEKHSCSTTEKLENILTNVNSASNFCLPARARVVLVIIDALRYDFTQYDKENKSPLPFQNRLPIIQETLESVPEKVRLYKFLADPPTTTMQRLKALTTGSLPTFIDAGSNFASYEIKEDNIIDQLMRNNHSTVFMGDDTWDGLYPKRFKRSYPFPSFNVRDLDTVDRGVSENLYPELEQNDWNLLIAHYLGVDHAGHRYGPNHPEMKRKLEEMNIVLKNIIHRMSDDMILYVLGDHGMTVTGDHGGETENEVSSALYVYSKIPFAAPQNTTVTKQVNIVPTLATVLGVSIPFSNLGSVLHDALPILNHTTIPQWKFSLFPIWSNVEQIVEYLQHYSSDSDIFEADRVRRIFNKFNILKAKLYTIDNPKSFEDFRYVTDELITEIRKMCEEVWIQFDSFSITRGLLLLFLSLFFVFIIADGVPAKYLKELFLSSFLVFSYFACFIAALCSLILYYFDVINNFTSSTFFATGVVSQLMLAMLIVQNWDTISLNWHSKSGNNKFISFSCRLVLVFNLVSLFSNSYIEEEASIFLFLLTTVSLVGIVSFCKNMIKEKSSRWLRYKFILFSIGISILLRLSVNFWRCREEQGSCFSSNIINVSKETTKSVWAVALASLALFTTITKTWLRNCGSLNDYSLSVTFAKYAPTVMVVCTGGYWVLHRTPFDSKPRSVQAWKVDHLVWMVYASSILGIVCTIIQPLLVYVLPRRSNANIPNEHNIIPHLFRRVKGLMEEKSESKNDIPVIYGLGTVFSTVYLVIGVYFTILLGLLLGESGAPSAVIMFLATTFILIVISTLRIEKAASIDDLFEVPNTSILIWVITSHYFFYGTGHQPAWSNIDWNAAFIGTSGVFANNFVQGTLVILNTFCPYIITGFFLPMLVITPFTLFVMTPSLLRKNKDLRKDSTNQGELLLFERSDNLLTAVFVACCKYLACHGIRVFATMLAATVHCRHLMVWKIFAPKFIFESVAMLVTLISVTFGYLVLIRVNYQLEKFINKLNKHVS</sequence>
<gene>
    <name evidence="14" type="ORF">HHI36_002273</name>
</gene>
<organism evidence="14 15">
    <name type="scientific">Cryptolaemus montrouzieri</name>
    <dbReference type="NCBI Taxonomy" id="559131"/>
    <lineage>
        <taxon>Eukaryota</taxon>
        <taxon>Metazoa</taxon>
        <taxon>Ecdysozoa</taxon>
        <taxon>Arthropoda</taxon>
        <taxon>Hexapoda</taxon>
        <taxon>Insecta</taxon>
        <taxon>Pterygota</taxon>
        <taxon>Neoptera</taxon>
        <taxon>Endopterygota</taxon>
        <taxon>Coleoptera</taxon>
        <taxon>Polyphaga</taxon>
        <taxon>Cucujiformia</taxon>
        <taxon>Coccinelloidea</taxon>
        <taxon>Coccinellidae</taxon>
        <taxon>Scymninae</taxon>
        <taxon>Scymnini</taxon>
        <taxon>Cryptolaemus</taxon>
    </lineage>
</organism>